<keyword evidence="2 3" id="KW-0808">Transferase</keyword>
<organism evidence="3 4">
    <name type="scientific">Burkholderia gladioli</name>
    <name type="common">Pseudomonas marginata</name>
    <name type="synonym">Phytomonas marginata</name>
    <dbReference type="NCBI Taxonomy" id="28095"/>
    <lineage>
        <taxon>Bacteria</taxon>
        <taxon>Pseudomonadati</taxon>
        <taxon>Pseudomonadota</taxon>
        <taxon>Betaproteobacteria</taxon>
        <taxon>Burkholderiales</taxon>
        <taxon>Burkholderiaceae</taxon>
        <taxon>Burkholderia</taxon>
    </lineage>
</organism>
<name>A0A2A7S3W0_BURGA</name>
<reference evidence="4" key="1">
    <citation type="submission" date="2017-09" db="EMBL/GenBank/DDBJ databases">
        <title>FDA dAtabase for Regulatory Grade micrObial Sequences (FDA-ARGOS): Supporting development and validation of Infectious Disease Dx tests.</title>
        <authorList>
            <person name="Minogue T."/>
            <person name="Wolcott M."/>
            <person name="Wasieloski L."/>
            <person name="Aguilar W."/>
            <person name="Moore D."/>
            <person name="Tallon L."/>
            <person name="Sadzewicz L."/>
            <person name="Ott S."/>
            <person name="Zhao X."/>
            <person name="Nagaraj S."/>
            <person name="Vavikolanu K."/>
            <person name="Aluvathingal J."/>
            <person name="Nadendla S."/>
            <person name="Sichtig H."/>
        </authorList>
    </citation>
    <scope>NUCLEOTIDE SEQUENCE [LARGE SCALE GENOMIC DNA]</scope>
    <source>
        <strain evidence="4">FDAARGOS_390</strain>
    </source>
</reference>
<dbReference type="EMBL" id="PDDY01000004">
    <property type="protein sequence ID" value="PEH38337.1"/>
    <property type="molecule type" value="Genomic_DNA"/>
</dbReference>
<comment type="similarity">
    <text evidence="1 2">Belongs to the RTX toxin acyltransferase family.</text>
</comment>
<dbReference type="GO" id="GO:0031640">
    <property type="term" value="P:killing of cells of another organism"/>
    <property type="evidence" value="ECO:0007669"/>
    <property type="project" value="UniProtKB-KW"/>
</dbReference>
<protein>
    <recommendedName>
        <fullName evidence="2">RTX toxin-activating lysine-acyltransferase</fullName>
        <ecNumber evidence="2">2.3.1.-</ecNumber>
    </recommendedName>
</protein>
<dbReference type="GO" id="GO:0009404">
    <property type="term" value="P:toxin metabolic process"/>
    <property type="evidence" value="ECO:0007669"/>
    <property type="project" value="UniProtKB-UniRule"/>
</dbReference>
<comment type="caution">
    <text evidence="3">The sequence shown here is derived from an EMBL/GenBank/DDBJ whole genome shotgun (WGS) entry which is preliminary data.</text>
</comment>
<accession>A0A2A7S3W0</accession>
<comment type="function">
    <text evidence="2">Involved in fatty acylation of protoxin at internal lysine residues, thereby converting it to the active toxin.</text>
</comment>
<comment type="subcellular location">
    <subcellularLocation>
        <location evidence="2">Cytoplasm</location>
    </subcellularLocation>
</comment>
<evidence type="ECO:0000256" key="1">
    <source>
        <dbReference type="ARBA" id="ARBA00005686"/>
    </source>
</evidence>
<dbReference type="EC" id="2.3.1.-" evidence="2"/>
<dbReference type="GO" id="GO:0005737">
    <property type="term" value="C:cytoplasm"/>
    <property type="evidence" value="ECO:0007669"/>
    <property type="project" value="UniProtKB-SubCell"/>
</dbReference>
<keyword evidence="2" id="KW-0963">Cytoplasm</keyword>
<keyword evidence="2" id="KW-0204">Cytolysis</keyword>
<dbReference type="Pfam" id="PF02794">
    <property type="entry name" value="HlyC"/>
    <property type="match status" value="1"/>
</dbReference>
<gene>
    <name evidence="3" type="ORF">CRM94_28470</name>
</gene>
<dbReference type="GO" id="GO:0016746">
    <property type="term" value="F:acyltransferase activity"/>
    <property type="evidence" value="ECO:0007669"/>
    <property type="project" value="UniProtKB-UniRule"/>
</dbReference>
<keyword evidence="2 3" id="KW-0012">Acyltransferase</keyword>
<proteinExistence type="inferred from homology"/>
<dbReference type="InterPro" id="IPR003996">
    <property type="entry name" value="RTX_toxin-activating_protC_bac"/>
</dbReference>
<dbReference type="Proteomes" id="UP000220629">
    <property type="component" value="Unassembled WGS sequence"/>
</dbReference>
<evidence type="ECO:0000256" key="2">
    <source>
        <dbReference type="RuleBase" id="RU368102"/>
    </source>
</evidence>
<evidence type="ECO:0000313" key="3">
    <source>
        <dbReference type="EMBL" id="PEH38337.1"/>
    </source>
</evidence>
<dbReference type="AlphaFoldDB" id="A0A2A7S3W0"/>
<dbReference type="RefSeq" id="WP_096748809.1">
    <property type="nucleotide sequence ID" value="NZ_CADEPO010000002.1"/>
</dbReference>
<sequence length="168" mass="19170">MKFKNDEMMLGFQKLGCLAHLMSISPVHRQQKLYSLALWATHAIAHDNVEIFFRNGEPVGYLIWALLTPETLSKLLDQAYVLHPSEWNEGELLCILDLMLPRGSMTSHVDAIKSRLAPASDHIVWVRKRKTGMFAVYGRNLCNRRSMISTPESLVEKLEVFVADEFIA</sequence>
<evidence type="ECO:0000313" key="4">
    <source>
        <dbReference type="Proteomes" id="UP000220629"/>
    </source>
</evidence>